<dbReference type="InParanoid" id="B3RUB6"/>
<dbReference type="OrthoDB" id="1378at2759"/>
<dbReference type="InterPro" id="IPR037518">
    <property type="entry name" value="MPN"/>
</dbReference>
<dbReference type="Proteomes" id="UP000009022">
    <property type="component" value="Unassembled WGS sequence"/>
</dbReference>
<protein>
    <recommendedName>
        <fullName evidence="2 3">COP9 signalosome complex subunit 6</fullName>
    </recommendedName>
</protein>
<gene>
    <name evidence="5" type="ORF">TRIADDRAFT_24388</name>
</gene>
<dbReference type="GeneID" id="6752552"/>
<dbReference type="InterPro" id="IPR000555">
    <property type="entry name" value="JAMM/MPN+_dom"/>
</dbReference>
<dbReference type="CTD" id="6752552"/>
<evidence type="ECO:0000313" key="5">
    <source>
        <dbReference type="EMBL" id="EDV25783.1"/>
    </source>
</evidence>
<dbReference type="PANTHER" id="PTHR10540:SF8">
    <property type="entry name" value="COP9 SIGNALOSOME COMPLEX SUBUNIT 6"/>
    <property type="match status" value="1"/>
</dbReference>
<dbReference type="GO" id="GO:0008180">
    <property type="term" value="C:COP9 signalosome"/>
    <property type="evidence" value="ECO:0000318"/>
    <property type="project" value="GO_Central"/>
</dbReference>
<dbReference type="KEGG" id="tad:TRIADDRAFT_24388"/>
<keyword evidence="3" id="KW-0539">Nucleus</keyword>
<dbReference type="eggNOG" id="KOG3050">
    <property type="taxonomic scope" value="Eukaryota"/>
</dbReference>
<evidence type="ECO:0000313" key="6">
    <source>
        <dbReference type="Proteomes" id="UP000009022"/>
    </source>
</evidence>
<evidence type="ECO:0000256" key="3">
    <source>
        <dbReference type="RuleBase" id="RU367006"/>
    </source>
</evidence>
<dbReference type="InterPro" id="IPR024969">
    <property type="entry name" value="EIF3F/CSN6-like_C"/>
</dbReference>
<comment type="similarity">
    <text evidence="1 3">Belongs to the peptidase M67A family. CSN6 subfamily.</text>
</comment>
<dbReference type="HOGENOM" id="CLU_027018_1_2_1"/>
<dbReference type="EMBL" id="DS985244">
    <property type="protein sequence ID" value="EDV25783.1"/>
    <property type="molecule type" value="Genomic_DNA"/>
</dbReference>
<dbReference type="SMART" id="SM00232">
    <property type="entry name" value="JAB_MPN"/>
    <property type="match status" value="1"/>
</dbReference>
<comment type="subcellular location">
    <subcellularLocation>
        <location evidence="3">Cytoplasm</location>
    </subcellularLocation>
    <subcellularLocation>
        <location evidence="3">Nucleus</location>
    </subcellularLocation>
</comment>
<name>B3RUB6_TRIAD</name>
<reference evidence="5 6" key="1">
    <citation type="journal article" date="2008" name="Nature">
        <title>The Trichoplax genome and the nature of placozoans.</title>
        <authorList>
            <person name="Srivastava M."/>
            <person name="Begovic E."/>
            <person name="Chapman J."/>
            <person name="Putnam N.H."/>
            <person name="Hellsten U."/>
            <person name="Kawashima T."/>
            <person name="Kuo A."/>
            <person name="Mitros T."/>
            <person name="Salamov A."/>
            <person name="Carpenter M.L."/>
            <person name="Signorovitch A.Y."/>
            <person name="Moreno M.A."/>
            <person name="Kamm K."/>
            <person name="Grimwood J."/>
            <person name="Schmutz J."/>
            <person name="Shapiro H."/>
            <person name="Grigoriev I.V."/>
            <person name="Buss L.W."/>
            <person name="Schierwater B."/>
            <person name="Dellaporta S.L."/>
            <person name="Rokhsar D.S."/>
        </authorList>
    </citation>
    <scope>NUCLEOTIDE SEQUENCE [LARGE SCALE GENOMIC DNA]</scope>
    <source>
        <strain evidence="5 6">Grell-BS-1999</strain>
    </source>
</reference>
<dbReference type="CDD" id="cd08063">
    <property type="entry name" value="MPN_CSN6"/>
    <property type="match status" value="1"/>
</dbReference>
<dbReference type="Pfam" id="PF01398">
    <property type="entry name" value="JAB"/>
    <property type="match status" value="1"/>
</dbReference>
<feature type="domain" description="MPN" evidence="4">
    <location>
        <begin position="26"/>
        <end position="161"/>
    </location>
</feature>
<evidence type="ECO:0000256" key="2">
    <source>
        <dbReference type="ARBA" id="ARBA00014871"/>
    </source>
</evidence>
<keyword evidence="3" id="KW-0736">Signalosome</keyword>
<dbReference type="GO" id="GO:0000338">
    <property type="term" value="P:protein deneddylation"/>
    <property type="evidence" value="ECO:0007669"/>
    <property type="project" value="InterPro"/>
</dbReference>
<dbReference type="PROSITE" id="PS50249">
    <property type="entry name" value="MPN"/>
    <property type="match status" value="1"/>
</dbReference>
<dbReference type="Pfam" id="PF13012">
    <property type="entry name" value="MitMem_reg"/>
    <property type="match status" value="1"/>
</dbReference>
<sequence length="312" mass="35186">MQIDDSGEEPSSKIMAPSSVSPSISVLLHPLVVMNISDHFMRFLAQESSEDSQIIGALIGTQKGRTVEISNSYELDCNFNTGKPFLNVDYFKDREEKFRELTDEFMFIGWYTIGSSPNETDLNIHQQFCQIYDSPLLLKLNPNCNYATNLPVAIFETVVDAVDNQAKILFLEIPYTLATEDSERIGVDHIAKTSYSETTSTSSAADNLLAQYNAIKMLHTRVKLLTDYVKAVRAGKLSYKHEILRDISSMCQRLPIAKSKQFTVESVNQYNDVLLMACLAAITQGCKNSDEFITKANDLYEASGHRMRTFFY</sequence>
<dbReference type="Gene3D" id="3.40.140.10">
    <property type="entry name" value="Cytidine Deaminase, domain 2"/>
    <property type="match status" value="1"/>
</dbReference>
<dbReference type="AlphaFoldDB" id="B3RUB6"/>
<organism evidence="5 6">
    <name type="scientific">Trichoplax adhaerens</name>
    <name type="common">Trichoplax reptans</name>
    <dbReference type="NCBI Taxonomy" id="10228"/>
    <lineage>
        <taxon>Eukaryota</taxon>
        <taxon>Metazoa</taxon>
        <taxon>Placozoa</taxon>
        <taxon>Uniplacotomia</taxon>
        <taxon>Trichoplacea</taxon>
        <taxon>Trichoplacidae</taxon>
        <taxon>Trichoplax</taxon>
    </lineage>
</organism>
<dbReference type="GO" id="GO:0005737">
    <property type="term" value="C:cytoplasm"/>
    <property type="evidence" value="ECO:0007669"/>
    <property type="project" value="UniProtKB-SubCell"/>
</dbReference>
<dbReference type="FunFam" id="3.40.140.10:FF:000075">
    <property type="entry name" value="COP9 signalosome complex subunit 6"/>
    <property type="match status" value="1"/>
</dbReference>
<dbReference type="InterPro" id="IPR033859">
    <property type="entry name" value="MPN_CSN6"/>
</dbReference>
<evidence type="ECO:0000259" key="4">
    <source>
        <dbReference type="PROSITE" id="PS50249"/>
    </source>
</evidence>
<dbReference type="GO" id="GO:0008237">
    <property type="term" value="F:metallopeptidase activity"/>
    <property type="evidence" value="ECO:0007669"/>
    <property type="project" value="InterPro"/>
</dbReference>
<dbReference type="PhylomeDB" id="B3RUB6"/>
<dbReference type="PANTHER" id="PTHR10540">
    <property type="entry name" value="EUKARYOTIC TRANSLATION INITIATION FACTOR 3 SUBUNIT F-RELATED"/>
    <property type="match status" value="1"/>
</dbReference>
<proteinExistence type="inferred from homology"/>
<keyword evidence="6" id="KW-1185">Reference proteome</keyword>
<keyword evidence="3" id="KW-0963">Cytoplasm</keyword>
<dbReference type="STRING" id="10228.B3RUB6"/>
<evidence type="ECO:0000256" key="1">
    <source>
        <dbReference type="ARBA" id="ARBA00010893"/>
    </source>
</evidence>
<accession>B3RUB6</accession>
<comment type="function">
    <text evidence="3">Component of the COP9 signalosome complex (CSN), a complex involved in various cellular and developmental processes.</text>
</comment>
<dbReference type="OMA" id="LVGWWST"/>
<dbReference type="RefSeq" id="XP_002111816.1">
    <property type="nucleotide sequence ID" value="XM_002111780.1"/>
</dbReference>